<dbReference type="EMBL" id="KQ090341">
    <property type="protein sequence ID" value="KMS97085.1"/>
    <property type="molecule type" value="Genomic_DNA"/>
</dbReference>
<accession>A0A0J8E1W0</accession>
<sequence length="71" mass="7888">MSVLGFRGCEAGTKKGERKEGGSGSVGEQRVGVLGLTKEFWPQKKMGHSVLNWATRFFLLKKITNFFDPVL</sequence>
<reference evidence="2 3" key="1">
    <citation type="journal article" date="2014" name="Nature">
        <title>The genome of the recently domesticated crop plant sugar beet (Beta vulgaris).</title>
        <authorList>
            <person name="Dohm J.C."/>
            <person name="Minoche A.E."/>
            <person name="Holtgrawe D."/>
            <person name="Capella-Gutierrez S."/>
            <person name="Zakrzewski F."/>
            <person name="Tafer H."/>
            <person name="Rupp O."/>
            <person name="Sorensen T.R."/>
            <person name="Stracke R."/>
            <person name="Reinhardt R."/>
            <person name="Goesmann A."/>
            <person name="Kraft T."/>
            <person name="Schulz B."/>
            <person name="Stadler P.F."/>
            <person name="Schmidt T."/>
            <person name="Gabaldon T."/>
            <person name="Lehrach H."/>
            <person name="Weisshaar B."/>
            <person name="Himmelbauer H."/>
        </authorList>
    </citation>
    <scope>NUCLEOTIDE SEQUENCE [LARGE SCALE GENOMIC DNA]</scope>
    <source>
        <tissue evidence="2">Taproot</tissue>
    </source>
</reference>
<keyword evidence="3" id="KW-1185">Reference proteome</keyword>
<evidence type="ECO:0000256" key="1">
    <source>
        <dbReference type="SAM" id="MobiDB-lite"/>
    </source>
</evidence>
<name>A0A0J8E1W0_BETVV</name>
<proteinExistence type="predicted"/>
<dbReference type="Gramene" id="KMS97085">
    <property type="protein sequence ID" value="KMS97085"/>
    <property type="gene ID" value="BVRB_7g178670"/>
</dbReference>
<feature type="compositionally biased region" description="Basic and acidic residues" evidence="1">
    <location>
        <begin position="12"/>
        <end position="21"/>
    </location>
</feature>
<feature type="region of interest" description="Disordered" evidence="1">
    <location>
        <begin position="1"/>
        <end position="26"/>
    </location>
</feature>
<evidence type="ECO:0000313" key="2">
    <source>
        <dbReference type="EMBL" id="KMS97085.1"/>
    </source>
</evidence>
<protein>
    <submittedName>
        <fullName evidence="2">Uncharacterized protein</fullName>
    </submittedName>
</protein>
<dbReference type="AlphaFoldDB" id="A0A0J8E1W0"/>
<evidence type="ECO:0000313" key="3">
    <source>
        <dbReference type="Proteomes" id="UP000035740"/>
    </source>
</evidence>
<gene>
    <name evidence="2" type="ORF">BVRB_7g178670</name>
</gene>
<organism evidence="2 3">
    <name type="scientific">Beta vulgaris subsp. vulgaris</name>
    <name type="common">Beet</name>
    <dbReference type="NCBI Taxonomy" id="3555"/>
    <lineage>
        <taxon>Eukaryota</taxon>
        <taxon>Viridiplantae</taxon>
        <taxon>Streptophyta</taxon>
        <taxon>Embryophyta</taxon>
        <taxon>Tracheophyta</taxon>
        <taxon>Spermatophyta</taxon>
        <taxon>Magnoliopsida</taxon>
        <taxon>eudicotyledons</taxon>
        <taxon>Gunneridae</taxon>
        <taxon>Pentapetalae</taxon>
        <taxon>Caryophyllales</taxon>
        <taxon>Chenopodiaceae</taxon>
        <taxon>Betoideae</taxon>
        <taxon>Beta</taxon>
    </lineage>
</organism>
<dbReference type="Proteomes" id="UP000035740">
    <property type="component" value="Unassembled WGS sequence"/>
</dbReference>